<keyword evidence="4" id="KW-1185">Reference proteome</keyword>
<dbReference type="InterPro" id="IPR032816">
    <property type="entry name" value="VTT_dom"/>
</dbReference>
<dbReference type="PANTHER" id="PTHR46593">
    <property type="entry name" value="TRANSMEMBRANE PROTEIN 64"/>
    <property type="match status" value="1"/>
</dbReference>
<dbReference type="GO" id="GO:0051480">
    <property type="term" value="P:regulation of cytosolic calcium ion concentration"/>
    <property type="evidence" value="ECO:0007669"/>
    <property type="project" value="TreeGrafter"/>
</dbReference>
<feature type="transmembrane region" description="Helical" evidence="1">
    <location>
        <begin position="224"/>
        <end position="243"/>
    </location>
</feature>
<proteinExistence type="predicted"/>
<dbReference type="AlphaFoldDB" id="A0A4S2KHM0"/>
<keyword evidence="1" id="KW-1133">Transmembrane helix</keyword>
<dbReference type="InterPro" id="IPR053069">
    <property type="entry name" value="TVP38/TMEM64"/>
</dbReference>
<sequence>MDQLIDIDDVETGMRSSKNSTIPFGCISSNSICYVAITIATLAFLGTIVFICRDYIKLLLYWIEHQNAWIIAVIFIGLFTVVSFPIVIGYLFLIVASGYLFGVVRGMAIVLLSANLGIAIAHVTLGLLSTRLPIGALLQSDTARAILRVISGPQAFKIVLFARLTPIPFGLQNTIFAVSNIGGFHYHVASAIGLLPAQLVNVYLGSSLRSMQDVLEDRSTAATGYIVFCFQILVGVSLMVYIVQKARKELQLTLFEADLASMANSPHYVLDGLPDSKIILTNLITRYTGTRQRYLSLTKANVILVPNKAPRACDACMYILVKKNGWNKGMMELQIQCKKLPWNKSIL</sequence>
<gene>
    <name evidence="3" type="ORF">DBV15_06677</name>
</gene>
<dbReference type="GO" id="GO:0005783">
    <property type="term" value="C:endoplasmic reticulum"/>
    <property type="evidence" value="ECO:0007669"/>
    <property type="project" value="TreeGrafter"/>
</dbReference>
<comment type="caution">
    <text evidence="3">The sequence shown here is derived from an EMBL/GenBank/DDBJ whole genome shotgun (WGS) entry which is preliminary data.</text>
</comment>
<name>A0A4S2KHM0_9HYME</name>
<feature type="transmembrane region" description="Helical" evidence="1">
    <location>
        <begin position="107"/>
        <end position="128"/>
    </location>
</feature>
<keyword evidence="1" id="KW-0472">Membrane</keyword>
<reference evidence="3 4" key="1">
    <citation type="journal article" date="2019" name="Philos. Trans. R. Soc. Lond., B, Biol. Sci.">
        <title>Ant behaviour and brain gene expression of defending hosts depend on the ecological success of the intruding social parasite.</title>
        <authorList>
            <person name="Kaur R."/>
            <person name="Stoldt M."/>
            <person name="Jongepier E."/>
            <person name="Feldmeyer B."/>
            <person name="Menzel F."/>
            <person name="Bornberg-Bauer E."/>
            <person name="Foitzik S."/>
        </authorList>
    </citation>
    <scope>NUCLEOTIDE SEQUENCE [LARGE SCALE GENOMIC DNA]</scope>
    <source>
        <tissue evidence="3">Whole body</tissue>
    </source>
</reference>
<evidence type="ECO:0000256" key="1">
    <source>
        <dbReference type="SAM" id="Phobius"/>
    </source>
</evidence>
<organism evidence="3 4">
    <name type="scientific">Temnothorax longispinosus</name>
    <dbReference type="NCBI Taxonomy" id="300112"/>
    <lineage>
        <taxon>Eukaryota</taxon>
        <taxon>Metazoa</taxon>
        <taxon>Ecdysozoa</taxon>
        <taxon>Arthropoda</taxon>
        <taxon>Hexapoda</taxon>
        <taxon>Insecta</taxon>
        <taxon>Pterygota</taxon>
        <taxon>Neoptera</taxon>
        <taxon>Endopterygota</taxon>
        <taxon>Hymenoptera</taxon>
        <taxon>Apocrita</taxon>
        <taxon>Aculeata</taxon>
        <taxon>Formicoidea</taxon>
        <taxon>Formicidae</taxon>
        <taxon>Myrmicinae</taxon>
        <taxon>Temnothorax</taxon>
    </lineage>
</organism>
<accession>A0A4S2KHM0</accession>
<protein>
    <submittedName>
        <fullName evidence="3">Transmembrane protein</fullName>
    </submittedName>
</protein>
<dbReference type="Proteomes" id="UP000310200">
    <property type="component" value="Unassembled WGS sequence"/>
</dbReference>
<dbReference type="STRING" id="300112.A0A4S2KHM0"/>
<dbReference type="EMBL" id="QBLH01002272">
    <property type="protein sequence ID" value="TGZ49005.1"/>
    <property type="molecule type" value="Genomic_DNA"/>
</dbReference>
<dbReference type="PANTHER" id="PTHR46593:SF1">
    <property type="entry name" value="TRANSMEMBRANE PROTEIN 64"/>
    <property type="match status" value="1"/>
</dbReference>
<feature type="transmembrane region" description="Helical" evidence="1">
    <location>
        <begin position="184"/>
        <end position="204"/>
    </location>
</feature>
<dbReference type="Pfam" id="PF09335">
    <property type="entry name" value="VTT_dom"/>
    <property type="match status" value="1"/>
</dbReference>
<feature type="transmembrane region" description="Helical" evidence="1">
    <location>
        <begin position="68"/>
        <end position="101"/>
    </location>
</feature>
<feature type="domain" description="VTT" evidence="2">
    <location>
        <begin position="91"/>
        <end position="206"/>
    </location>
</feature>
<evidence type="ECO:0000313" key="3">
    <source>
        <dbReference type="EMBL" id="TGZ49005.1"/>
    </source>
</evidence>
<feature type="transmembrane region" description="Helical" evidence="1">
    <location>
        <begin position="34"/>
        <end position="56"/>
    </location>
</feature>
<evidence type="ECO:0000313" key="4">
    <source>
        <dbReference type="Proteomes" id="UP000310200"/>
    </source>
</evidence>
<evidence type="ECO:0000259" key="2">
    <source>
        <dbReference type="Pfam" id="PF09335"/>
    </source>
</evidence>
<keyword evidence="1 3" id="KW-0812">Transmembrane</keyword>